<feature type="compositionally biased region" description="Polar residues" evidence="3">
    <location>
        <begin position="234"/>
        <end position="247"/>
    </location>
</feature>
<protein>
    <recommendedName>
        <fullName evidence="8">Ubiquitin fusion degradation protein 1</fullName>
    </recommendedName>
</protein>
<feature type="compositionally biased region" description="Basic and acidic residues" evidence="3">
    <location>
        <begin position="280"/>
        <end position="303"/>
    </location>
</feature>
<dbReference type="EMBL" id="PNBA02000009">
    <property type="protein sequence ID" value="KAG6413461.1"/>
    <property type="molecule type" value="Genomic_DNA"/>
</dbReference>
<dbReference type="InterPro" id="IPR055417">
    <property type="entry name" value="UFD1_N1"/>
</dbReference>
<dbReference type="PANTHER" id="PTHR12555:SF13">
    <property type="entry name" value="UBIQUITIN RECOGNITION FACTOR IN ER-ASSOCIATED DEGRADATION PROTEIN 1"/>
    <property type="match status" value="1"/>
</dbReference>
<dbReference type="AlphaFoldDB" id="A0A8X8XLB9"/>
<keyword evidence="7" id="KW-1185">Reference proteome</keyword>
<evidence type="ECO:0000313" key="7">
    <source>
        <dbReference type="Proteomes" id="UP000298416"/>
    </source>
</evidence>
<evidence type="ECO:0000259" key="5">
    <source>
        <dbReference type="Pfam" id="PF24842"/>
    </source>
</evidence>
<dbReference type="Gene3D" id="3.10.330.10">
    <property type="match status" value="1"/>
</dbReference>
<dbReference type="InterPro" id="IPR042299">
    <property type="entry name" value="Ufd1-like_Nn"/>
</dbReference>
<evidence type="ECO:0000256" key="3">
    <source>
        <dbReference type="SAM" id="MobiDB-lite"/>
    </source>
</evidence>
<reference evidence="6" key="2">
    <citation type="submission" date="2020-08" db="EMBL/GenBank/DDBJ databases">
        <title>Plant Genome Project.</title>
        <authorList>
            <person name="Zhang R.-G."/>
        </authorList>
    </citation>
    <scope>NUCLEOTIDE SEQUENCE</scope>
    <source>
        <strain evidence="6">Huo1</strain>
        <tissue evidence="6">Leaf</tissue>
    </source>
</reference>
<feature type="domain" description="Ubiquitin fusion degradation protein UFD1 N-terminal subdomain 1" evidence="4">
    <location>
        <begin position="8"/>
        <end position="77"/>
    </location>
</feature>
<keyword evidence="2" id="KW-0833">Ubl conjugation pathway</keyword>
<gene>
    <name evidence="6" type="ORF">SASPL_126172</name>
</gene>
<dbReference type="Pfam" id="PF03152">
    <property type="entry name" value="UFD1_N1"/>
    <property type="match status" value="1"/>
</dbReference>
<dbReference type="Proteomes" id="UP000298416">
    <property type="component" value="Unassembled WGS sequence"/>
</dbReference>
<dbReference type="InterPro" id="IPR055418">
    <property type="entry name" value="UFD1_N2"/>
</dbReference>
<proteinExistence type="inferred from homology"/>
<dbReference type="PANTHER" id="PTHR12555">
    <property type="entry name" value="UBIQUITIN FUSION DEGRADATON PROTEIN 1"/>
    <property type="match status" value="1"/>
</dbReference>
<reference evidence="6" key="1">
    <citation type="submission" date="2018-01" db="EMBL/GenBank/DDBJ databases">
        <authorList>
            <person name="Mao J.F."/>
        </authorList>
    </citation>
    <scope>NUCLEOTIDE SEQUENCE</scope>
    <source>
        <strain evidence="6">Huo1</strain>
        <tissue evidence="6">Leaf</tissue>
    </source>
</reference>
<comment type="caution">
    <text evidence="6">The sequence shown here is derived from an EMBL/GenBank/DDBJ whole genome shotgun (WGS) entry which is preliminary data.</text>
</comment>
<comment type="similarity">
    <text evidence="1">Belongs to the UFD1 family.</text>
</comment>
<dbReference type="Pfam" id="PF24842">
    <property type="entry name" value="UFD1_N2"/>
    <property type="match status" value="1"/>
</dbReference>
<evidence type="ECO:0000259" key="4">
    <source>
        <dbReference type="Pfam" id="PF03152"/>
    </source>
</evidence>
<dbReference type="GO" id="GO:0006511">
    <property type="term" value="P:ubiquitin-dependent protein catabolic process"/>
    <property type="evidence" value="ECO:0007669"/>
    <property type="project" value="InterPro"/>
</dbReference>
<feature type="region of interest" description="Disordered" evidence="3">
    <location>
        <begin position="180"/>
        <end position="316"/>
    </location>
</feature>
<dbReference type="GO" id="GO:0036503">
    <property type="term" value="P:ERAD pathway"/>
    <property type="evidence" value="ECO:0007669"/>
    <property type="project" value="TreeGrafter"/>
</dbReference>
<dbReference type="Gene3D" id="2.40.40.50">
    <property type="entry name" value="Ubiquitin fusion degradation protein UFD1, N-terminal domain"/>
    <property type="match status" value="1"/>
</dbReference>
<dbReference type="GO" id="GO:0031593">
    <property type="term" value="F:polyubiquitin modification-dependent protein binding"/>
    <property type="evidence" value="ECO:0007669"/>
    <property type="project" value="TreeGrafter"/>
</dbReference>
<feature type="compositionally biased region" description="Low complexity" evidence="3">
    <location>
        <begin position="255"/>
        <end position="264"/>
    </location>
</feature>
<evidence type="ECO:0000313" key="6">
    <source>
        <dbReference type="EMBL" id="KAG6413461.1"/>
    </source>
</evidence>
<dbReference type="InterPro" id="IPR004854">
    <property type="entry name" value="Ufd1-like"/>
</dbReference>
<evidence type="ECO:0000256" key="1">
    <source>
        <dbReference type="ARBA" id="ARBA00006043"/>
    </source>
</evidence>
<sequence>MVGAHVLEVPFVNEKSAQIENGDKVIMPPSALDRLASLHIDYPMLFELRNAATERVSHCGVLEFIAEEGMIYMPYWVDDGESIATRGRLCASEKCNSSKGYIRKIATTHKGFLGYFQSKSYVKPEWFHLETTLRNFSCLSTGDSIMVAYNNKKYYIDIIEAKPSHAISIIETDCEVDFAPPLDYKEPERPSAPVSTGKAPAEGQEPPEESEPKFNPFTGVGRRLDGKGLKTGSPPVSSSVPQDRCANTSAGGTGTASSSSSQTAKAPTQGKLVFGSNANRTKDAPKDASKAAKAEPPKSDDPKFQPFSGKKYSLRG</sequence>
<organism evidence="6">
    <name type="scientific">Salvia splendens</name>
    <name type="common">Scarlet sage</name>
    <dbReference type="NCBI Taxonomy" id="180675"/>
    <lineage>
        <taxon>Eukaryota</taxon>
        <taxon>Viridiplantae</taxon>
        <taxon>Streptophyta</taxon>
        <taxon>Embryophyta</taxon>
        <taxon>Tracheophyta</taxon>
        <taxon>Spermatophyta</taxon>
        <taxon>Magnoliopsida</taxon>
        <taxon>eudicotyledons</taxon>
        <taxon>Gunneridae</taxon>
        <taxon>Pentapetalae</taxon>
        <taxon>asterids</taxon>
        <taxon>lamiids</taxon>
        <taxon>Lamiales</taxon>
        <taxon>Lamiaceae</taxon>
        <taxon>Nepetoideae</taxon>
        <taxon>Mentheae</taxon>
        <taxon>Salviinae</taxon>
        <taxon>Salvia</taxon>
        <taxon>Salvia subgen. Calosphace</taxon>
        <taxon>core Calosphace</taxon>
    </lineage>
</organism>
<dbReference type="GO" id="GO:0034098">
    <property type="term" value="C:VCP-NPL4-UFD1 AAA ATPase complex"/>
    <property type="evidence" value="ECO:0007669"/>
    <property type="project" value="TreeGrafter"/>
</dbReference>
<name>A0A8X8XLB9_SALSN</name>
<accession>A0A8X8XLB9</accession>
<evidence type="ECO:0008006" key="8">
    <source>
        <dbReference type="Google" id="ProtNLM"/>
    </source>
</evidence>
<feature type="domain" description="Ubiquitin fusion degradation protein UFD1 N-terminal subdomain 2" evidence="5">
    <location>
        <begin position="129"/>
        <end position="181"/>
    </location>
</feature>
<evidence type="ECO:0000256" key="2">
    <source>
        <dbReference type="ARBA" id="ARBA00022786"/>
    </source>
</evidence>